<gene>
    <name evidence="3" type="primary">LOC113693165</name>
</gene>
<dbReference type="InterPro" id="IPR005135">
    <property type="entry name" value="Endo/exonuclease/phosphatase"/>
</dbReference>
<name>A0A6P6SNQ3_COFAR</name>
<evidence type="ECO:0000313" key="3">
    <source>
        <dbReference type="RefSeq" id="XP_027067539.1"/>
    </source>
</evidence>
<dbReference type="OrthoDB" id="1937198at2759"/>
<dbReference type="AlphaFoldDB" id="A0A6P6SNQ3"/>
<reference evidence="2" key="1">
    <citation type="journal article" date="2025" name="Foods">
        <title>Unveiling the Microbial Signatures of Arabica Coffee Cherries: Insights into Ripeness Specific Diversity, Functional Traits, and Implications for Quality and Safety.</title>
        <authorList>
            <consortium name="RefSeq"/>
            <person name="Tenea G.N."/>
            <person name="Cifuentes V."/>
            <person name="Reyes P."/>
            <person name="Cevallos-Vallejos M."/>
        </authorList>
    </citation>
    <scope>NUCLEOTIDE SEQUENCE [LARGE SCALE GENOMIC DNA]</scope>
</reference>
<dbReference type="GO" id="GO:0003824">
    <property type="term" value="F:catalytic activity"/>
    <property type="evidence" value="ECO:0007669"/>
    <property type="project" value="InterPro"/>
</dbReference>
<dbReference type="Proteomes" id="UP001652660">
    <property type="component" value="Chromosome 6c"/>
</dbReference>
<dbReference type="InterPro" id="IPR036691">
    <property type="entry name" value="Endo/exonu/phosph_ase_sf"/>
</dbReference>
<evidence type="ECO:0000259" key="1">
    <source>
        <dbReference type="PROSITE" id="PS50843"/>
    </source>
</evidence>
<dbReference type="PANTHER" id="PTHR35218:SF9">
    <property type="entry name" value="ENDONUCLEASE_EXONUCLEASE_PHOSPHATASE DOMAIN-CONTAINING PROTEIN"/>
    <property type="match status" value="1"/>
</dbReference>
<evidence type="ECO:0000313" key="2">
    <source>
        <dbReference type="Proteomes" id="UP001652660"/>
    </source>
</evidence>
<reference evidence="3" key="2">
    <citation type="submission" date="2025-08" db="UniProtKB">
        <authorList>
            <consortium name="RefSeq"/>
        </authorList>
    </citation>
    <scope>IDENTIFICATION</scope>
    <source>
        <tissue evidence="3">Leaves</tissue>
    </source>
</reference>
<feature type="domain" description="Expansin-like CBD" evidence="1">
    <location>
        <begin position="86"/>
        <end position="189"/>
    </location>
</feature>
<sequence length="492" mass="57015">MKVAVWNCQGAGGPLTISQLKEVLHLHFPNIMFLCETKNQERYMKQVQKRVNFENRFVVNPKGRAGGLALFWKEDVVLLGVQGSDWYIAAIVVEKETNDDWWLVGIYASTEDRVRKHQWKTIEEKKREWGEKWAVMGDFNDISSNGEKWGGRERSEGSFRDFNNFISGNELVDIGFVGVPWTWSNTWDGKGEVKERLDRCLGSVGWMQLHENVTCEHIEKRHLIIASLWWTQTRNKGEVKEGFSSTKDGQKTKHLKWTAKGNAKAKIQEIKEQLKATRECNKGVITTLKRQLSKAYKDEKLYWSQKSRSRWLEEGDKNTAYFHQSVMAKRKRNRISILQKTDGEWCRSDQEIEEELCTHYKELFTSNNPTEFDEVLQGIPCTISNLMNAQLIKPVDELEIKQGIFSMFPNKAPGVDGRQILDIVIIAHELLHFLKSKRFGKVGFMTIKLDMSKAHDRVEWKFLDDSLLCCKASKQEAQKIKEIIQLYGKTTG</sequence>
<dbReference type="PANTHER" id="PTHR35218">
    <property type="entry name" value="RNASE H DOMAIN-CONTAINING PROTEIN"/>
    <property type="match status" value="1"/>
</dbReference>
<organism evidence="2 3">
    <name type="scientific">Coffea arabica</name>
    <name type="common">Arabian coffee</name>
    <dbReference type="NCBI Taxonomy" id="13443"/>
    <lineage>
        <taxon>Eukaryota</taxon>
        <taxon>Viridiplantae</taxon>
        <taxon>Streptophyta</taxon>
        <taxon>Embryophyta</taxon>
        <taxon>Tracheophyta</taxon>
        <taxon>Spermatophyta</taxon>
        <taxon>Magnoliopsida</taxon>
        <taxon>eudicotyledons</taxon>
        <taxon>Gunneridae</taxon>
        <taxon>Pentapetalae</taxon>
        <taxon>asterids</taxon>
        <taxon>lamiids</taxon>
        <taxon>Gentianales</taxon>
        <taxon>Rubiaceae</taxon>
        <taxon>Ixoroideae</taxon>
        <taxon>Gardenieae complex</taxon>
        <taxon>Bertiereae - Coffeeae clade</taxon>
        <taxon>Coffeeae</taxon>
        <taxon>Coffea</taxon>
    </lineage>
</organism>
<accession>A0A6P6SNQ3</accession>
<protein>
    <recommendedName>
        <fullName evidence="1">Expansin-like CBD domain-containing protein</fullName>
    </recommendedName>
</protein>
<dbReference type="PROSITE" id="PS50843">
    <property type="entry name" value="EXPANSIN_CBD"/>
    <property type="match status" value="1"/>
</dbReference>
<dbReference type="GeneID" id="113693165"/>
<keyword evidence="2" id="KW-1185">Reference proteome</keyword>
<dbReference type="SUPFAM" id="SSF56219">
    <property type="entry name" value="DNase I-like"/>
    <property type="match status" value="1"/>
</dbReference>
<dbReference type="InterPro" id="IPR007117">
    <property type="entry name" value="Expansin_CBD"/>
</dbReference>
<dbReference type="Pfam" id="PF03372">
    <property type="entry name" value="Exo_endo_phos"/>
    <property type="match status" value="1"/>
</dbReference>
<proteinExistence type="predicted"/>
<dbReference type="Gene3D" id="3.60.10.10">
    <property type="entry name" value="Endonuclease/exonuclease/phosphatase"/>
    <property type="match status" value="1"/>
</dbReference>
<dbReference type="RefSeq" id="XP_027067539.1">
    <property type="nucleotide sequence ID" value="XM_027211738.1"/>
</dbReference>